<dbReference type="InterPro" id="IPR058792">
    <property type="entry name" value="Beta-barrel_RND_2"/>
</dbReference>
<evidence type="ECO:0000259" key="6">
    <source>
        <dbReference type="Pfam" id="PF25971"/>
    </source>
</evidence>
<evidence type="ECO:0000259" key="5">
    <source>
        <dbReference type="Pfam" id="PF25954"/>
    </source>
</evidence>
<feature type="compositionally biased region" description="Basic and acidic residues" evidence="3">
    <location>
        <begin position="28"/>
        <end position="47"/>
    </location>
</feature>
<organism evidence="9 10">
    <name type="scientific">Candidatus Manganitrophus noduliformans</name>
    <dbReference type="NCBI Taxonomy" id="2606439"/>
    <lineage>
        <taxon>Bacteria</taxon>
        <taxon>Pseudomonadati</taxon>
        <taxon>Nitrospirota</taxon>
        <taxon>Nitrospiria</taxon>
        <taxon>Candidatus Troglogloeales</taxon>
        <taxon>Candidatus Manganitrophaceae</taxon>
        <taxon>Candidatus Manganitrophus</taxon>
    </lineage>
</organism>
<feature type="domain" description="CzcB-like C-terminal circularly permuted SH3-like" evidence="8">
    <location>
        <begin position="443"/>
        <end position="503"/>
    </location>
</feature>
<dbReference type="PANTHER" id="PTHR30097">
    <property type="entry name" value="CATION EFFLUX SYSTEM PROTEIN CUSB"/>
    <property type="match status" value="1"/>
</dbReference>
<feature type="region of interest" description="Disordered" evidence="3">
    <location>
        <begin position="28"/>
        <end position="54"/>
    </location>
</feature>
<dbReference type="AlphaFoldDB" id="A0A7X6DUU9"/>
<evidence type="ECO:0000259" key="4">
    <source>
        <dbReference type="Pfam" id="PF25893"/>
    </source>
</evidence>
<evidence type="ECO:0000256" key="3">
    <source>
        <dbReference type="SAM" id="MobiDB-lite"/>
    </source>
</evidence>
<dbReference type="PANTHER" id="PTHR30097:SF4">
    <property type="entry name" value="SLR6042 PROTEIN"/>
    <property type="match status" value="1"/>
</dbReference>
<dbReference type="Gene3D" id="2.40.420.20">
    <property type="match status" value="1"/>
</dbReference>
<keyword evidence="2" id="KW-0813">Transport</keyword>
<sequence>MNSKKFMAVATVLLVGIVLALTILRTEKTSKGSESHEEEKGHDDEVTAKGPHGGRLLSDGDFQIELTIYERGVPPQFRAYAYERGKPVDPSEVRLGVSLHRLGGRVDEIRFQKEADYLRGDKTVEEPHSFDVKISAERKSQTHRWEYSQVEGRVAMAPEAVKAAGIEIETAGPVRMKTILDLPGEIGLNRNKVAHVVPRLSGVVTEVRKNLGESVRKGEVIAILESRELAEAKTEYIESVHRLEFAQASFVREENLWKKKISPEQDYLASRHALEEAEIARQASEQKLLALGLSYADLALLAIEPEGAVVEREVRAPFVSKALTRYELKSPLDGMIIEKRISTGEAIKEDADIFVIADLSTVWGDITVYAKDLRAVQLGQTVTVRSKELGEEATGKISFIGPLVGEQSRAASAHVDIPNPKGLWRPGLFVTVELAQEEIPTQVAVSSEAIQTFRDWNVVFVQYEGQFEARPLELGRSDGKWVEVVSGLSPGEKYAAKNSFVLKADLGKSGASHDH</sequence>
<accession>A0A7X6DUU9</accession>
<dbReference type="EMBL" id="VTOW01000008">
    <property type="protein sequence ID" value="NKE73594.1"/>
    <property type="molecule type" value="Genomic_DNA"/>
</dbReference>
<dbReference type="InterPro" id="IPR058646">
    <property type="entry name" value="CzcB_N"/>
</dbReference>
<evidence type="ECO:0000313" key="9">
    <source>
        <dbReference type="EMBL" id="NKE73594.1"/>
    </source>
</evidence>
<dbReference type="GO" id="GO:0046914">
    <property type="term" value="F:transition metal ion binding"/>
    <property type="evidence" value="ECO:0007669"/>
    <property type="project" value="TreeGrafter"/>
</dbReference>
<dbReference type="GO" id="GO:0015679">
    <property type="term" value="P:plasma membrane copper ion transport"/>
    <property type="evidence" value="ECO:0007669"/>
    <property type="project" value="TreeGrafter"/>
</dbReference>
<evidence type="ECO:0000313" key="10">
    <source>
        <dbReference type="Proteomes" id="UP000534783"/>
    </source>
</evidence>
<dbReference type="RefSeq" id="WP_168063552.1">
    <property type="nucleotide sequence ID" value="NZ_VTOW01000008.1"/>
</dbReference>
<keyword evidence="10" id="KW-1185">Reference proteome</keyword>
<feature type="domain" description="CzcB N-terminal" evidence="6">
    <location>
        <begin position="54"/>
        <end position="145"/>
    </location>
</feature>
<dbReference type="Pfam" id="PF25971">
    <property type="entry name" value="CzcB_N"/>
    <property type="match status" value="1"/>
</dbReference>
<feature type="domain" description="CzcB-like barrel-sandwich hybrid" evidence="7">
    <location>
        <begin position="192"/>
        <end position="358"/>
    </location>
</feature>
<dbReference type="GO" id="GO:0060003">
    <property type="term" value="P:copper ion export"/>
    <property type="evidence" value="ECO:0007669"/>
    <property type="project" value="TreeGrafter"/>
</dbReference>
<dbReference type="Pfam" id="PF25975">
    <property type="entry name" value="CzcB_C"/>
    <property type="match status" value="1"/>
</dbReference>
<dbReference type="Pfam" id="PF25954">
    <property type="entry name" value="Beta-barrel_RND_2"/>
    <property type="match status" value="1"/>
</dbReference>
<proteinExistence type="inferred from homology"/>
<comment type="similarity">
    <text evidence="1">Belongs to the membrane fusion protein (MFP) (TC 8.A.1) family.</text>
</comment>
<dbReference type="Proteomes" id="UP000534783">
    <property type="component" value="Unassembled WGS sequence"/>
</dbReference>
<dbReference type="Gene3D" id="2.40.30.170">
    <property type="match status" value="1"/>
</dbReference>
<dbReference type="Gene3D" id="2.40.50.100">
    <property type="match status" value="1"/>
</dbReference>
<dbReference type="InterPro" id="IPR058649">
    <property type="entry name" value="CzcB_C"/>
</dbReference>
<dbReference type="InterPro" id="IPR058647">
    <property type="entry name" value="BSH_CzcB-like"/>
</dbReference>
<dbReference type="Pfam" id="PF25893">
    <property type="entry name" value="HH_CzcB"/>
    <property type="match status" value="1"/>
</dbReference>
<dbReference type="SUPFAM" id="SSF111369">
    <property type="entry name" value="HlyD-like secretion proteins"/>
    <property type="match status" value="1"/>
</dbReference>
<dbReference type="GO" id="GO:0030288">
    <property type="term" value="C:outer membrane-bounded periplasmic space"/>
    <property type="evidence" value="ECO:0007669"/>
    <property type="project" value="TreeGrafter"/>
</dbReference>
<evidence type="ECO:0000256" key="1">
    <source>
        <dbReference type="ARBA" id="ARBA00009477"/>
    </source>
</evidence>
<gene>
    <name evidence="9" type="ORF">MNODULE_22820</name>
</gene>
<dbReference type="FunFam" id="2.40.30.170:FF:000010">
    <property type="entry name" value="Efflux RND transporter periplasmic adaptor subunit"/>
    <property type="match status" value="1"/>
</dbReference>
<dbReference type="InterPro" id="IPR051909">
    <property type="entry name" value="MFP_Cation_Efflux"/>
</dbReference>
<dbReference type="Pfam" id="PF25973">
    <property type="entry name" value="BSH_CzcB"/>
    <property type="match status" value="1"/>
</dbReference>
<protein>
    <submittedName>
        <fullName evidence="9">HlyD family efflux transporter periplasmic adaptor subunit</fullName>
    </submittedName>
</protein>
<reference evidence="9 10" key="1">
    <citation type="journal article" date="2020" name="Nature">
        <title>Bacterial chemolithoautotrophy via manganese oxidation.</title>
        <authorList>
            <person name="Yu H."/>
            <person name="Leadbetter J.R."/>
        </authorList>
    </citation>
    <scope>NUCLEOTIDE SEQUENCE [LARGE SCALE GENOMIC DNA]</scope>
    <source>
        <strain evidence="9 10">Mn-1</strain>
    </source>
</reference>
<evidence type="ECO:0000259" key="7">
    <source>
        <dbReference type="Pfam" id="PF25973"/>
    </source>
</evidence>
<comment type="caution">
    <text evidence="9">The sequence shown here is derived from an EMBL/GenBank/DDBJ whole genome shotgun (WGS) entry which is preliminary data.</text>
</comment>
<evidence type="ECO:0000259" key="8">
    <source>
        <dbReference type="Pfam" id="PF25975"/>
    </source>
</evidence>
<feature type="domain" description="CzcB-like alpha-helical hairpin" evidence="4">
    <location>
        <begin position="231"/>
        <end position="290"/>
    </location>
</feature>
<name>A0A7X6DUU9_9BACT</name>
<dbReference type="InterPro" id="IPR058648">
    <property type="entry name" value="HH_CzcB-like"/>
</dbReference>
<evidence type="ECO:0000256" key="2">
    <source>
        <dbReference type="ARBA" id="ARBA00022448"/>
    </source>
</evidence>
<feature type="domain" description="CusB-like beta-barrel" evidence="5">
    <location>
        <begin position="361"/>
        <end position="437"/>
    </location>
</feature>